<evidence type="ECO:0000256" key="13">
    <source>
        <dbReference type="PIRSR" id="PIRSR006250-1"/>
    </source>
</evidence>
<proteinExistence type="inferred from homology"/>
<dbReference type="Pfam" id="PF01729">
    <property type="entry name" value="QRPTase_C"/>
    <property type="match status" value="1"/>
</dbReference>
<dbReference type="InterPro" id="IPR004393">
    <property type="entry name" value="NadC"/>
</dbReference>
<protein>
    <recommendedName>
        <fullName evidence="11">Probable nicotinate-nucleotide pyrophosphorylase [carboxylating]</fullName>
        <ecNumber evidence="5">2.4.2.19</ecNumber>
    </recommendedName>
    <alternativeName>
        <fullName evidence="9">Quinolinate phosphoribosyltransferase [decarboxylating]</fullName>
    </alternativeName>
</protein>
<feature type="binding site" evidence="13">
    <location>
        <position position="231"/>
    </location>
    <ligand>
        <name>substrate</name>
    </ligand>
</feature>
<comment type="pathway">
    <text evidence="2">Cofactor biosynthesis; NAD(+) biosynthesis; nicotinate D-ribonucleotide from quinolinate: step 1/1.</text>
</comment>
<evidence type="ECO:0000259" key="15">
    <source>
        <dbReference type="Pfam" id="PF02749"/>
    </source>
</evidence>
<dbReference type="UniPathway" id="UPA00253">
    <property type="reaction ID" value="UER00331"/>
</dbReference>
<dbReference type="GO" id="GO:0034213">
    <property type="term" value="P:quinolinate catabolic process"/>
    <property type="evidence" value="ECO:0007669"/>
    <property type="project" value="TreeGrafter"/>
</dbReference>
<evidence type="ECO:0000256" key="1">
    <source>
        <dbReference type="ARBA" id="ARBA00003237"/>
    </source>
</evidence>
<dbReference type="EC" id="2.4.2.19" evidence="5"/>
<dbReference type="CDD" id="cd01572">
    <property type="entry name" value="QPRTase"/>
    <property type="match status" value="1"/>
</dbReference>
<comment type="catalytic activity">
    <reaction evidence="10">
        <text>nicotinate beta-D-ribonucleotide + CO2 + diphosphate = quinolinate + 5-phospho-alpha-D-ribose 1-diphosphate + 2 H(+)</text>
        <dbReference type="Rhea" id="RHEA:12733"/>
        <dbReference type="ChEBI" id="CHEBI:15378"/>
        <dbReference type="ChEBI" id="CHEBI:16526"/>
        <dbReference type="ChEBI" id="CHEBI:29959"/>
        <dbReference type="ChEBI" id="CHEBI:33019"/>
        <dbReference type="ChEBI" id="CHEBI:57502"/>
        <dbReference type="ChEBI" id="CHEBI:58017"/>
        <dbReference type="EC" id="2.4.2.19"/>
    </reaction>
</comment>
<dbReference type="GO" id="GO:0004514">
    <property type="term" value="F:nicotinate-nucleotide diphosphorylase (carboxylating) activity"/>
    <property type="evidence" value="ECO:0007669"/>
    <property type="project" value="UniProtKB-EC"/>
</dbReference>
<dbReference type="InterPro" id="IPR036068">
    <property type="entry name" value="Nicotinate_pribotase-like_C"/>
</dbReference>
<dbReference type="FunFam" id="3.90.1170.20:FF:000001">
    <property type="entry name" value="Nicotinate-nucleotide diphosphorylase (Carboxylating)"/>
    <property type="match status" value="1"/>
</dbReference>
<evidence type="ECO:0000256" key="9">
    <source>
        <dbReference type="ARBA" id="ARBA00033102"/>
    </source>
</evidence>
<evidence type="ECO:0000259" key="14">
    <source>
        <dbReference type="Pfam" id="PF01729"/>
    </source>
</evidence>
<evidence type="ECO:0000313" key="16">
    <source>
        <dbReference type="EMBL" id="QDV75678.1"/>
    </source>
</evidence>
<dbReference type="EMBL" id="CP036349">
    <property type="protein sequence ID" value="QDV75678.1"/>
    <property type="molecule type" value="Genomic_DNA"/>
</dbReference>
<evidence type="ECO:0000256" key="6">
    <source>
        <dbReference type="ARBA" id="ARBA00022642"/>
    </source>
</evidence>
<feature type="domain" description="Quinolinate phosphoribosyl transferase C-terminal" evidence="14">
    <location>
        <begin position="122"/>
        <end position="293"/>
    </location>
</feature>
<dbReference type="InterPro" id="IPR013785">
    <property type="entry name" value="Aldolase_TIM"/>
</dbReference>
<dbReference type="Gene3D" id="3.90.1170.20">
    <property type="entry name" value="Quinolinate phosphoribosyl transferase, N-terminal domain"/>
    <property type="match status" value="1"/>
</dbReference>
<evidence type="ECO:0000256" key="11">
    <source>
        <dbReference type="ARBA" id="ARBA00069173"/>
    </source>
</evidence>
<reference evidence="16 17" key="1">
    <citation type="submission" date="2019-02" db="EMBL/GenBank/DDBJ databases">
        <title>Deep-cultivation of Planctomycetes and their phenomic and genomic characterization uncovers novel biology.</title>
        <authorList>
            <person name="Wiegand S."/>
            <person name="Jogler M."/>
            <person name="Boedeker C."/>
            <person name="Pinto D."/>
            <person name="Vollmers J."/>
            <person name="Rivas-Marin E."/>
            <person name="Kohn T."/>
            <person name="Peeters S.H."/>
            <person name="Heuer A."/>
            <person name="Rast P."/>
            <person name="Oberbeckmann S."/>
            <person name="Bunk B."/>
            <person name="Jeske O."/>
            <person name="Meyerdierks A."/>
            <person name="Storesund J.E."/>
            <person name="Kallscheuer N."/>
            <person name="Luecker S."/>
            <person name="Lage O.M."/>
            <person name="Pohl T."/>
            <person name="Merkel B.J."/>
            <person name="Hornburger P."/>
            <person name="Mueller R.-W."/>
            <person name="Bruemmer F."/>
            <person name="Labrenz M."/>
            <person name="Spormann A.M."/>
            <person name="Op den Camp H."/>
            <person name="Overmann J."/>
            <person name="Amann R."/>
            <person name="Jetten M.S.M."/>
            <person name="Mascher T."/>
            <person name="Medema M.H."/>
            <person name="Devos D.P."/>
            <person name="Kaster A.-K."/>
            <person name="Ovreas L."/>
            <person name="Rohde M."/>
            <person name="Galperin M.Y."/>
            <person name="Jogler C."/>
        </authorList>
    </citation>
    <scope>NUCLEOTIDE SEQUENCE [LARGE SCALE GENOMIC DNA]</scope>
    <source>
        <strain evidence="16 17">Spa11</strain>
    </source>
</reference>
<feature type="domain" description="Quinolinate phosphoribosyl transferase N-terminal" evidence="15">
    <location>
        <begin position="35"/>
        <end position="120"/>
    </location>
</feature>
<evidence type="ECO:0000313" key="17">
    <source>
        <dbReference type="Proteomes" id="UP000316426"/>
    </source>
</evidence>
<dbReference type="Pfam" id="PF02749">
    <property type="entry name" value="QRPTase_N"/>
    <property type="match status" value="1"/>
</dbReference>
<evidence type="ECO:0000256" key="12">
    <source>
        <dbReference type="PIRNR" id="PIRNR006250"/>
    </source>
</evidence>
<dbReference type="InterPro" id="IPR027277">
    <property type="entry name" value="NadC/ModD"/>
</dbReference>
<dbReference type="PANTHER" id="PTHR32179:SF3">
    <property type="entry name" value="NICOTINATE-NUCLEOTIDE PYROPHOSPHORYLASE [CARBOXYLATING]"/>
    <property type="match status" value="1"/>
</dbReference>
<dbReference type="Gene3D" id="3.20.20.70">
    <property type="entry name" value="Aldolase class I"/>
    <property type="match status" value="1"/>
</dbReference>
<evidence type="ECO:0000256" key="3">
    <source>
        <dbReference type="ARBA" id="ARBA00009400"/>
    </source>
</evidence>
<keyword evidence="6" id="KW-0662">Pyridine nucleotide biosynthesis</keyword>
<dbReference type="InterPro" id="IPR037128">
    <property type="entry name" value="Quinolinate_PRibosylTase_N_sf"/>
</dbReference>
<evidence type="ECO:0000256" key="10">
    <source>
        <dbReference type="ARBA" id="ARBA00047445"/>
    </source>
</evidence>
<dbReference type="PANTHER" id="PTHR32179">
    <property type="entry name" value="NICOTINATE-NUCLEOTIDE PYROPHOSPHORYLASE [CARBOXYLATING]"/>
    <property type="match status" value="1"/>
</dbReference>
<evidence type="ECO:0000256" key="4">
    <source>
        <dbReference type="ARBA" id="ARBA00011218"/>
    </source>
</evidence>
<comment type="similarity">
    <text evidence="3 12">Belongs to the NadC/ModD family.</text>
</comment>
<dbReference type="GO" id="GO:0005737">
    <property type="term" value="C:cytoplasm"/>
    <property type="evidence" value="ECO:0007669"/>
    <property type="project" value="TreeGrafter"/>
</dbReference>
<gene>
    <name evidence="16" type="primary">nadC</name>
    <name evidence="16" type="ORF">Spa11_38980</name>
</gene>
<feature type="binding site" evidence="13">
    <location>
        <position position="110"/>
    </location>
    <ligand>
        <name>substrate</name>
    </ligand>
</feature>
<dbReference type="InterPro" id="IPR002638">
    <property type="entry name" value="Quinolinate_PRibosylTrfase_C"/>
</dbReference>
<dbReference type="PIRSF" id="PIRSF006250">
    <property type="entry name" value="NadC_ModD"/>
    <property type="match status" value="1"/>
</dbReference>
<evidence type="ECO:0000256" key="2">
    <source>
        <dbReference type="ARBA" id="ARBA00004893"/>
    </source>
</evidence>
<feature type="binding site" evidence="13">
    <location>
        <position position="210"/>
    </location>
    <ligand>
        <name>substrate</name>
    </ligand>
</feature>
<comment type="function">
    <text evidence="1">Involved in the catabolism of quinolinic acid (QA).</text>
</comment>
<evidence type="ECO:0000256" key="5">
    <source>
        <dbReference type="ARBA" id="ARBA00011944"/>
    </source>
</evidence>
<keyword evidence="8 12" id="KW-0808">Transferase</keyword>
<feature type="binding site" evidence="13">
    <location>
        <begin position="257"/>
        <end position="259"/>
    </location>
    <ligand>
        <name>substrate</name>
    </ligand>
</feature>
<dbReference type="RefSeq" id="WP_145115339.1">
    <property type="nucleotide sequence ID" value="NZ_CP036349.1"/>
</dbReference>
<sequence length="295" mass="31216">MAAKFRTVEWDVSLVRDCRELVRMALREDLGDAGDITSLAVVGAERRGEAAIVSREAGVAAGVRLPALVLEEAGADASWFPAADDGDALERGTVVGKLEGSARDLLRCERVTLNLMSRLCGVATLTRRHVDAVGVSAAKVYDTRKTMPGWRLLDKFAVHCGGGVNHRTGLYDAVMIKDNHLALADEAGMTPADAVGRARDKQPGRVIEVEVDSLEQLRNVLPAGPDVVLLDNMSLDQLREAVAIRAAEAPGVVLEASGGVRLDTIGAIAATGVDRISVGALTHSAVGLDLGLDWR</sequence>
<dbReference type="GO" id="GO:0009435">
    <property type="term" value="P:NAD+ biosynthetic process"/>
    <property type="evidence" value="ECO:0007669"/>
    <property type="project" value="UniProtKB-UniPathway"/>
</dbReference>
<dbReference type="Proteomes" id="UP000316426">
    <property type="component" value="Chromosome"/>
</dbReference>
<evidence type="ECO:0000256" key="7">
    <source>
        <dbReference type="ARBA" id="ARBA00022676"/>
    </source>
</evidence>
<organism evidence="16 17">
    <name type="scientific">Botrimarina mediterranea</name>
    <dbReference type="NCBI Taxonomy" id="2528022"/>
    <lineage>
        <taxon>Bacteria</taxon>
        <taxon>Pseudomonadati</taxon>
        <taxon>Planctomycetota</taxon>
        <taxon>Planctomycetia</taxon>
        <taxon>Pirellulales</taxon>
        <taxon>Lacipirellulaceae</taxon>
        <taxon>Botrimarina</taxon>
    </lineage>
</organism>
<dbReference type="KEGG" id="bmei:Spa11_38980"/>
<dbReference type="AlphaFoldDB" id="A0A518KD22"/>
<keyword evidence="17" id="KW-1185">Reference proteome</keyword>
<feature type="binding site" evidence="13">
    <location>
        <position position="177"/>
    </location>
    <ligand>
        <name>substrate</name>
    </ligand>
</feature>
<dbReference type="FunFam" id="3.20.20.70:FF:000030">
    <property type="entry name" value="Nicotinate-nucleotide pyrophosphorylase, carboxylating"/>
    <property type="match status" value="1"/>
</dbReference>
<comment type="subunit">
    <text evidence="4">Hexamer formed by 3 homodimers.</text>
</comment>
<accession>A0A518KD22</accession>
<dbReference type="SUPFAM" id="SSF54675">
    <property type="entry name" value="Nicotinate/Quinolinate PRTase N-terminal domain-like"/>
    <property type="match status" value="1"/>
</dbReference>
<feature type="binding site" evidence="13">
    <location>
        <begin position="143"/>
        <end position="145"/>
    </location>
    <ligand>
        <name>substrate</name>
    </ligand>
</feature>
<dbReference type="NCBIfam" id="TIGR00078">
    <property type="entry name" value="nadC"/>
    <property type="match status" value="1"/>
</dbReference>
<feature type="binding site" evidence="13">
    <location>
        <position position="167"/>
    </location>
    <ligand>
        <name>substrate</name>
    </ligand>
</feature>
<dbReference type="SUPFAM" id="SSF51690">
    <property type="entry name" value="Nicotinate/Quinolinate PRTase C-terminal domain-like"/>
    <property type="match status" value="1"/>
</dbReference>
<dbReference type="InterPro" id="IPR022412">
    <property type="entry name" value="Quinolinate_PRibosylTrfase_N"/>
</dbReference>
<keyword evidence="7 12" id="KW-0328">Glycosyltransferase</keyword>
<feature type="binding site" evidence="13">
    <location>
        <begin position="278"/>
        <end position="280"/>
    </location>
    <ligand>
        <name>substrate</name>
    </ligand>
</feature>
<evidence type="ECO:0000256" key="8">
    <source>
        <dbReference type="ARBA" id="ARBA00022679"/>
    </source>
</evidence>
<name>A0A518KD22_9BACT</name>